<gene>
    <name evidence="3" type="ORF">CTOB1V02_LOCUS1750</name>
</gene>
<sequence length="118" mass="13174">MGVNRLCALLPWVTFLFLVRPLNAGLRLSRDVGYYEVLRYDPAEVAQRHNRVRRSLEPHKEPETSSESCLSEASTGSHAEVVAETALSLIVCIQTKAEFSYTIVNRGANERAPEIVSD</sequence>
<keyword evidence="2" id="KW-0732">Signal</keyword>
<name>A0A7R8W4X6_9CRUS</name>
<organism evidence="3">
    <name type="scientific">Cyprideis torosa</name>
    <dbReference type="NCBI Taxonomy" id="163714"/>
    <lineage>
        <taxon>Eukaryota</taxon>
        <taxon>Metazoa</taxon>
        <taxon>Ecdysozoa</taxon>
        <taxon>Arthropoda</taxon>
        <taxon>Crustacea</taxon>
        <taxon>Oligostraca</taxon>
        <taxon>Ostracoda</taxon>
        <taxon>Podocopa</taxon>
        <taxon>Podocopida</taxon>
        <taxon>Cytherocopina</taxon>
        <taxon>Cytheroidea</taxon>
        <taxon>Cytherideidae</taxon>
        <taxon>Cyprideis</taxon>
    </lineage>
</organism>
<protein>
    <submittedName>
        <fullName evidence="3">Uncharacterized protein</fullName>
    </submittedName>
</protein>
<reference evidence="3" key="1">
    <citation type="submission" date="2020-11" db="EMBL/GenBank/DDBJ databases">
        <authorList>
            <person name="Tran Van P."/>
        </authorList>
    </citation>
    <scope>NUCLEOTIDE SEQUENCE</scope>
</reference>
<evidence type="ECO:0000256" key="1">
    <source>
        <dbReference type="SAM" id="MobiDB-lite"/>
    </source>
</evidence>
<evidence type="ECO:0000313" key="3">
    <source>
        <dbReference type="EMBL" id="CAD7223771.1"/>
    </source>
</evidence>
<proteinExistence type="predicted"/>
<feature type="chain" id="PRO_5043848573" evidence="2">
    <location>
        <begin position="25"/>
        <end position="118"/>
    </location>
</feature>
<evidence type="ECO:0000256" key="2">
    <source>
        <dbReference type="SAM" id="SignalP"/>
    </source>
</evidence>
<accession>A0A7R8W4X6</accession>
<feature type="signal peptide" evidence="2">
    <location>
        <begin position="1"/>
        <end position="24"/>
    </location>
</feature>
<dbReference type="EMBL" id="OB660252">
    <property type="protein sequence ID" value="CAD7223771.1"/>
    <property type="molecule type" value="Genomic_DNA"/>
</dbReference>
<feature type="region of interest" description="Disordered" evidence="1">
    <location>
        <begin position="50"/>
        <end position="72"/>
    </location>
</feature>
<dbReference type="AlphaFoldDB" id="A0A7R8W4X6"/>
<feature type="compositionally biased region" description="Basic and acidic residues" evidence="1">
    <location>
        <begin position="54"/>
        <end position="63"/>
    </location>
</feature>